<name>A0A1W2C1B9_9HYPH</name>
<sequence length="107" mass="12706">MMRQYAPPRFRYETVFDSHFALPVGTVPIGTLFRFEPSRGRTWRPRKCIVRAWKTREYPLHIQRGVWTKVYLARGGHLAVVEDLSTGQLFELADHHILRELDREDVR</sequence>
<keyword evidence="2" id="KW-1185">Reference proteome</keyword>
<dbReference type="RefSeq" id="WP_084410061.1">
    <property type="nucleotide sequence ID" value="NZ_FWXR01000008.1"/>
</dbReference>
<dbReference type="OrthoDB" id="7873172at2"/>
<evidence type="ECO:0000313" key="2">
    <source>
        <dbReference type="Proteomes" id="UP000192656"/>
    </source>
</evidence>
<organism evidence="1 2">
    <name type="scientific">Fulvimarina manganoxydans</name>
    <dbReference type="NCBI Taxonomy" id="937218"/>
    <lineage>
        <taxon>Bacteria</taxon>
        <taxon>Pseudomonadati</taxon>
        <taxon>Pseudomonadota</taxon>
        <taxon>Alphaproteobacteria</taxon>
        <taxon>Hyphomicrobiales</taxon>
        <taxon>Aurantimonadaceae</taxon>
        <taxon>Fulvimarina</taxon>
    </lineage>
</organism>
<dbReference type="EMBL" id="FWXR01000008">
    <property type="protein sequence ID" value="SMC78979.1"/>
    <property type="molecule type" value="Genomic_DNA"/>
</dbReference>
<gene>
    <name evidence="1" type="ORF">SAMN06297251_10884</name>
</gene>
<evidence type="ECO:0000313" key="1">
    <source>
        <dbReference type="EMBL" id="SMC78979.1"/>
    </source>
</evidence>
<dbReference type="AlphaFoldDB" id="A0A1W2C1B9"/>
<proteinExistence type="predicted"/>
<accession>A0A1W2C1B9</accession>
<protein>
    <submittedName>
        <fullName evidence="1">Uncharacterized protein</fullName>
    </submittedName>
</protein>
<reference evidence="1 2" key="1">
    <citation type="submission" date="2017-04" db="EMBL/GenBank/DDBJ databases">
        <authorList>
            <person name="Afonso C.L."/>
            <person name="Miller P.J."/>
            <person name="Scott M.A."/>
            <person name="Spackman E."/>
            <person name="Goraichik I."/>
            <person name="Dimitrov K.M."/>
            <person name="Suarez D.L."/>
            <person name="Swayne D.E."/>
        </authorList>
    </citation>
    <scope>NUCLEOTIDE SEQUENCE [LARGE SCALE GENOMIC DNA]</scope>
    <source>
        <strain evidence="1 2">CGMCC 1.10972</strain>
    </source>
</reference>
<dbReference type="Proteomes" id="UP000192656">
    <property type="component" value="Unassembled WGS sequence"/>
</dbReference>